<comment type="caution">
    <text evidence="2">The sequence shown here is derived from an EMBL/GenBank/DDBJ whole genome shotgun (WGS) entry which is preliminary data.</text>
</comment>
<dbReference type="InterPro" id="IPR022642">
    <property type="entry name" value="CheR_C"/>
</dbReference>
<sequence length="293" mass="33302">MATRKLKPQMSLPDDANGDIRLPDATFEIELDLLLEAIFRKYQHDFRRYARASLRRRLAQATQDFGLETLSQLQDRMLRDTAVFARLLQYLTVQVSEMFRDPSYFRAIREHVVPVLQTYPSVNVWVAGCSSGEELWSLAILFEEEGLAERTVFYATDINPEALVAARAGVYDAGRLRVFGENYLAAGGRRSLSDYYHAAYGKAKFSASLIRQSVFADHSLATDSVFQEAQLISCRNVLIYFDRGLQDRAIGLFRDALARRGFLGLGSKESLQFTAHAGDFETVDARERLYRKV</sequence>
<keyword evidence="2" id="KW-0808">Transferase</keyword>
<reference evidence="2 3" key="1">
    <citation type="submission" date="2018-05" db="EMBL/GenBank/DDBJ databases">
        <title>Genomic Encyclopedia of Type Strains, Phase IV (KMG-V): Genome sequencing to study the core and pangenomes of soil and plant-associated prokaryotes.</title>
        <authorList>
            <person name="Whitman W."/>
        </authorList>
    </citation>
    <scope>NUCLEOTIDE SEQUENCE [LARGE SCALE GENOMIC DNA]</scope>
    <source>
        <strain evidence="2 3">SLV-132</strain>
    </source>
</reference>
<gene>
    <name evidence="2" type="ORF">C7419_11010</name>
</gene>
<dbReference type="AlphaFoldDB" id="A0A316EH68"/>
<accession>A0A316EH68</accession>
<dbReference type="GO" id="GO:0032259">
    <property type="term" value="P:methylation"/>
    <property type="evidence" value="ECO:0007669"/>
    <property type="project" value="UniProtKB-KW"/>
</dbReference>
<dbReference type="GO" id="GO:0008757">
    <property type="term" value="F:S-adenosylmethionine-dependent methyltransferase activity"/>
    <property type="evidence" value="ECO:0007669"/>
    <property type="project" value="InterPro"/>
</dbReference>
<keyword evidence="3" id="KW-1185">Reference proteome</keyword>
<name>A0A316EH68_9BURK</name>
<dbReference type="PANTHER" id="PTHR24422:SF8">
    <property type="entry name" value="CHEMOTAXIS PROTEIN"/>
    <property type="match status" value="1"/>
</dbReference>
<dbReference type="Pfam" id="PF01739">
    <property type="entry name" value="CheR"/>
    <property type="match status" value="1"/>
</dbReference>
<keyword evidence="2" id="KW-0489">Methyltransferase</keyword>
<dbReference type="Proteomes" id="UP000245754">
    <property type="component" value="Unassembled WGS sequence"/>
</dbReference>
<dbReference type="InterPro" id="IPR000780">
    <property type="entry name" value="CheR_MeTrfase"/>
</dbReference>
<dbReference type="InterPro" id="IPR029063">
    <property type="entry name" value="SAM-dependent_MTases_sf"/>
</dbReference>
<dbReference type="Pfam" id="PF03705">
    <property type="entry name" value="CheR_N"/>
    <property type="match status" value="1"/>
</dbReference>
<evidence type="ECO:0000313" key="3">
    <source>
        <dbReference type="Proteomes" id="UP000245754"/>
    </source>
</evidence>
<feature type="domain" description="CheR-type methyltransferase" evidence="1">
    <location>
        <begin position="30"/>
        <end position="284"/>
    </location>
</feature>
<protein>
    <submittedName>
        <fullName evidence="2">Chemotaxis protein methyltransferase CheR</fullName>
    </submittedName>
</protein>
<dbReference type="SUPFAM" id="SSF47757">
    <property type="entry name" value="Chemotaxis receptor methyltransferase CheR, N-terminal domain"/>
    <property type="match status" value="1"/>
</dbReference>
<dbReference type="EMBL" id="QGGT01000010">
    <property type="protein sequence ID" value="PWK31272.1"/>
    <property type="molecule type" value="Genomic_DNA"/>
</dbReference>
<dbReference type="PANTHER" id="PTHR24422">
    <property type="entry name" value="CHEMOTAXIS PROTEIN METHYLTRANSFERASE"/>
    <property type="match status" value="1"/>
</dbReference>
<evidence type="ECO:0000259" key="1">
    <source>
        <dbReference type="PROSITE" id="PS50123"/>
    </source>
</evidence>
<dbReference type="InterPro" id="IPR050903">
    <property type="entry name" value="Bact_Chemotaxis_MeTrfase"/>
</dbReference>
<dbReference type="SUPFAM" id="SSF53335">
    <property type="entry name" value="S-adenosyl-L-methionine-dependent methyltransferases"/>
    <property type="match status" value="1"/>
</dbReference>
<dbReference type="Gene3D" id="3.40.50.150">
    <property type="entry name" value="Vaccinia Virus protein VP39"/>
    <property type="match status" value="1"/>
</dbReference>
<dbReference type="PROSITE" id="PS50123">
    <property type="entry name" value="CHER"/>
    <property type="match status" value="1"/>
</dbReference>
<dbReference type="InterPro" id="IPR022641">
    <property type="entry name" value="CheR_N"/>
</dbReference>
<dbReference type="SMART" id="SM00138">
    <property type="entry name" value="MeTrc"/>
    <property type="match status" value="1"/>
</dbReference>
<proteinExistence type="predicted"/>
<dbReference type="PRINTS" id="PR00996">
    <property type="entry name" value="CHERMTFRASE"/>
</dbReference>
<organism evidence="2 3">
    <name type="scientific">Cupriavidus plantarum</name>
    <dbReference type="NCBI Taxonomy" id="942865"/>
    <lineage>
        <taxon>Bacteria</taxon>
        <taxon>Pseudomonadati</taxon>
        <taxon>Pseudomonadota</taxon>
        <taxon>Betaproteobacteria</taxon>
        <taxon>Burkholderiales</taxon>
        <taxon>Burkholderiaceae</taxon>
        <taxon>Cupriavidus</taxon>
    </lineage>
</organism>
<evidence type="ECO:0000313" key="2">
    <source>
        <dbReference type="EMBL" id="PWK31272.1"/>
    </source>
</evidence>